<evidence type="ECO:0000256" key="2">
    <source>
        <dbReference type="ARBA" id="ARBA00022676"/>
    </source>
</evidence>
<comment type="caution">
    <text evidence="5">The sequence shown here is derived from an EMBL/GenBank/DDBJ whole genome shotgun (WGS) entry which is preliminary data.</text>
</comment>
<evidence type="ECO:0000256" key="3">
    <source>
        <dbReference type="ARBA" id="ARBA00022679"/>
    </source>
</evidence>
<dbReference type="Pfam" id="PF00535">
    <property type="entry name" value="Glycos_transf_2"/>
    <property type="match status" value="1"/>
</dbReference>
<dbReference type="PANTHER" id="PTHR22916:SF51">
    <property type="entry name" value="GLYCOSYLTRANSFERASE EPSH-RELATED"/>
    <property type="match status" value="1"/>
</dbReference>
<evidence type="ECO:0000313" key="6">
    <source>
        <dbReference type="Proteomes" id="UP001228376"/>
    </source>
</evidence>
<feature type="domain" description="Glycosyltransferase 2-like" evidence="4">
    <location>
        <begin position="8"/>
        <end position="176"/>
    </location>
</feature>
<dbReference type="PANTHER" id="PTHR22916">
    <property type="entry name" value="GLYCOSYLTRANSFERASE"/>
    <property type="match status" value="1"/>
</dbReference>
<dbReference type="CDD" id="cd00761">
    <property type="entry name" value="Glyco_tranf_GTA_type"/>
    <property type="match status" value="1"/>
</dbReference>
<evidence type="ECO:0000313" key="5">
    <source>
        <dbReference type="EMBL" id="MDY0404732.1"/>
    </source>
</evidence>
<evidence type="ECO:0000259" key="4">
    <source>
        <dbReference type="Pfam" id="PF00535"/>
    </source>
</evidence>
<accession>A0ABU5CEH0</accession>
<dbReference type="EMBL" id="JAROCA020000001">
    <property type="protein sequence ID" value="MDY0404732.1"/>
    <property type="molecule type" value="Genomic_DNA"/>
</dbReference>
<organism evidence="5 6">
    <name type="scientific">Tigheibacillus jepli</name>
    <dbReference type="NCBI Taxonomy" id="3035914"/>
    <lineage>
        <taxon>Bacteria</taxon>
        <taxon>Bacillati</taxon>
        <taxon>Bacillota</taxon>
        <taxon>Bacilli</taxon>
        <taxon>Bacillales</taxon>
        <taxon>Bacillaceae</taxon>
        <taxon>Tigheibacillus</taxon>
    </lineage>
</organism>
<dbReference type="InterPro" id="IPR001173">
    <property type="entry name" value="Glyco_trans_2-like"/>
</dbReference>
<comment type="similarity">
    <text evidence="1">Belongs to the glycosyltransferase 2 family.</text>
</comment>
<protein>
    <submittedName>
        <fullName evidence="5">Glycosyltransferase</fullName>
        <ecNumber evidence="5">2.4.-.-</ecNumber>
    </submittedName>
</protein>
<dbReference type="RefSeq" id="WP_320384297.1">
    <property type="nucleotide sequence ID" value="NZ_JAROCA020000001.1"/>
</dbReference>
<reference evidence="5 6" key="1">
    <citation type="submission" date="2023-10" db="EMBL/GenBank/DDBJ databases">
        <title>179-bfca-hs.</title>
        <authorList>
            <person name="Miliotis G."/>
            <person name="Sengupta P."/>
            <person name="Hameed A."/>
            <person name="Chuvochina M."/>
            <person name="Mcdonagh F."/>
            <person name="Simpson A.C."/>
            <person name="Singh N.K."/>
            <person name="Rekha P.D."/>
            <person name="Raman K."/>
            <person name="Hugenholtz P."/>
            <person name="Venkateswaran K."/>
        </authorList>
    </citation>
    <scope>NUCLEOTIDE SEQUENCE [LARGE SCALE GENOMIC DNA]</scope>
    <source>
        <strain evidence="5 6">179-BFC-A-HS</strain>
    </source>
</reference>
<dbReference type="GO" id="GO:0016757">
    <property type="term" value="F:glycosyltransferase activity"/>
    <property type="evidence" value="ECO:0007669"/>
    <property type="project" value="UniProtKB-KW"/>
</dbReference>
<sequence length="292" mass="33237">MKISPLVTIIVPIYNAAPHLPNCIDSIRNQTYPYLQILLIDDGSTDDSLSVCELFAASDKRITVLHQENAGASHARNLGLSHANGAFIQFVDADDYLDIDMTETLVDAMDKSTDLVICGYRNIAIAANKFYTETRVPHIAGSYPKKDFMAHIGALYKDILLPSPCNKLYRNNIIQEHRLKFQGHLDLGEDLLFNLAYIHQCKRVQVIPQVLYNYTAVRDNSLSRRFKRHYLSNQQMLYQQVKYFLLANQAYKGANKQYLHMIHATGIVNAINNLFHPHSTLTAREKSMPLQK</sequence>
<evidence type="ECO:0000256" key="1">
    <source>
        <dbReference type="ARBA" id="ARBA00006739"/>
    </source>
</evidence>
<name>A0ABU5CEH0_9BACI</name>
<keyword evidence="2 5" id="KW-0328">Glycosyltransferase</keyword>
<dbReference type="EC" id="2.4.-.-" evidence="5"/>
<proteinExistence type="inferred from homology"/>
<keyword evidence="3 5" id="KW-0808">Transferase</keyword>
<keyword evidence="6" id="KW-1185">Reference proteome</keyword>
<gene>
    <name evidence="5" type="ORF">P5G51_004335</name>
</gene>
<dbReference type="Proteomes" id="UP001228376">
    <property type="component" value="Unassembled WGS sequence"/>
</dbReference>
<dbReference type="SUPFAM" id="SSF53448">
    <property type="entry name" value="Nucleotide-diphospho-sugar transferases"/>
    <property type="match status" value="1"/>
</dbReference>
<dbReference type="InterPro" id="IPR029044">
    <property type="entry name" value="Nucleotide-diphossugar_trans"/>
</dbReference>
<dbReference type="Gene3D" id="3.90.550.10">
    <property type="entry name" value="Spore Coat Polysaccharide Biosynthesis Protein SpsA, Chain A"/>
    <property type="match status" value="1"/>
</dbReference>